<dbReference type="InterPro" id="IPR002313">
    <property type="entry name" value="Lys-tRNA-ligase_II"/>
</dbReference>
<evidence type="ECO:0000256" key="2">
    <source>
        <dbReference type="ARBA" id="ARBA00022490"/>
    </source>
</evidence>
<dbReference type="CDD" id="cd04322">
    <property type="entry name" value="LysRS_N"/>
    <property type="match status" value="1"/>
</dbReference>
<dbReference type="PANTHER" id="PTHR42918">
    <property type="entry name" value="LYSYL-TRNA SYNTHETASE"/>
    <property type="match status" value="1"/>
</dbReference>
<evidence type="ECO:0000256" key="9">
    <source>
        <dbReference type="HAMAP-Rule" id="MF_00252"/>
    </source>
</evidence>
<dbReference type="Proteomes" id="UP000240989">
    <property type="component" value="Unassembled WGS sequence"/>
</dbReference>
<feature type="domain" description="Aminoacyl-transfer RNA synthetases class-II family profile" evidence="11">
    <location>
        <begin position="176"/>
        <end position="499"/>
    </location>
</feature>
<keyword evidence="2 9" id="KW-0963">Cytoplasm</keyword>
<evidence type="ECO:0000256" key="8">
    <source>
        <dbReference type="ARBA" id="ARBA00048573"/>
    </source>
</evidence>
<name>A0ABX5H047_PHOAN</name>
<dbReference type="EC" id="6.1.1.6" evidence="9"/>
<dbReference type="InterPro" id="IPR012340">
    <property type="entry name" value="NA-bd_OB-fold"/>
</dbReference>
<dbReference type="InterPro" id="IPR045864">
    <property type="entry name" value="aa-tRNA-synth_II/BPL/LPL"/>
</dbReference>
<dbReference type="InterPro" id="IPR004364">
    <property type="entry name" value="Aa-tRNA-synt_II"/>
</dbReference>
<gene>
    <name evidence="9 12" type="primary">lysS</name>
    <name evidence="12" type="ORF">C0W27_18450</name>
</gene>
<dbReference type="EMBL" id="PYOU01000020">
    <property type="protein sequence ID" value="PSX05572.1"/>
    <property type="molecule type" value="Genomic_DNA"/>
</dbReference>
<sequence length="501" mass="57769">MLDNNEVDENRLIAERRAKLEHIRKESKSNGHPNTFRRLKLAKELIKDFENKSKDDLICNTYTTSVAGRVMAKRGPFMVLQDVSGRIQVYANKQVQEELKEKYHGLDIGDIIGVKGQVHRSDRGELYVNMDEYELQTKALRPLPEKFHGLTDQEQRYRQRYVDLIINEESRNTMIMRSKVVAAIRQFMLKHQFMEVETPMMHPIAGGASARPFITHHNALDIDMYLRIAPELYLKRLVVGGFERVFEINRNFRNEGISPRHNPEFTMMEFYMAYADYNDLIDFTEDLLSSIAKELCGTTALPYGEHVIEFSGPYTRMTMLEAIQHYNPDNRRIQDLSYEQIKNKELMVDIATEVGVEVESFWTCGQLLEEIFGETAEPKLLQPTFITGYPADISPLARRSDEDPFITDRFEFFVGGREVANGFSELNDAQDQDSRFKAQMAAKDAGDDEAMQYDEDYIRALEFGLPPTAGQGIGIDRLVMLFTNSHTIRDVILFPSLRPNN</sequence>
<keyword evidence="7 9" id="KW-0030">Aminoacyl-tRNA synthetase</keyword>
<evidence type="ECO:0000259" key="11">
    <source>
        <dbReference type="PROSITE" id="PS50862"/>
    </source>
</evidence>
<dbReference type="InterPro" id="IPR006195">
    <property type="entry name" value="aa-tRNA-synth_II"/>
</dbReference>
<evidence type="ECO:0000256" key="5">
    <source>
        <dbReference type="ARBA" id="ARBA00022741"/>
    </source>
</evidence>
<evidence type="ECO:0000313" key="13">
    <source>
        <dbReference type="Proteomes" id="UP000240989"/>
    </source>
</evidence>
<protein>
    <recommendedName>
        <fullName evidence="9">Lysine--tRNA ligase</fullName>
        <ecNumber evidence="9">6.1.1.6</ecNumber>
    </recommendedName>
    <alternativeName>
        <fullName evidence="9">Lysyl-tRNA synthetase</fullName>
        <shortName evidence="9">LysRS</shortName>
    </alternativeName>
</protein>
<dbReference type="PANTHER" id="PTHR42918:SF15">
    <property type="entry name" value="LYSINE--TRNA LIGASE, CHLOROPLASTIC_MITOCHONDRIAL"/>
    <property type="match status" value="1"/>
</dbReference>
<evidence type="ECO:0000256" key="7">
    <source>
        <dbReference type="ARBA" id="ARBA00023146"/>
    </source>
</evidence>
<comment type="subcellular location">
    <subcellularLocation>
        <location evidence="9">Cytoplasm</location>
    </subcellularLocation>
</comment>
<evidence type="ECO:0000313" key="12">
    <source>
        <dbReference type="EMBL" id="PSX05572.1"/>
    </source>
</evidence>
<feature type="binding site" evidence="9">
    <location>
        <position position="418"/>
    </location>
    <ligand>
        <name>Mg(2+)</name>
        <dbReference type="ChEBI" id="CHEBI:18420"/>
        <label>2</label>
    </ligand>
</feature>
<dbReference type="PRINTS" id="PR00982">
    <property type="entry name" value="TRNASYNTHLYS"/>
</dbReference>
<keyword evidence="13" id="KW-1185">Reference proteome</keyword>
<keyword evidence="4 9" id="KW-0479">Metal-binding</keyword>
<keyword evidence="9" id="KW-0648">Protein biosynthesis</keyword>
<dbReference type="InterPro" id="IPR044136">
    <property type="entry name" value="Lys-tRNA-ligase_II_N"/>
</dbReference>
<accession>A0ABX5H047</accession>
<dbReference type="Gene3D" id="3.30.930.10">
    <property type="entry name" value="Bira Bifunctional Protein, Domain 2"/>
    <property type="match status" value="1"/>
</dbReference>
<dbReference type="GO" id="GO:0016874">
    <property type="term" value="F:ligase activity"/>
    <property type="evidence" value="ECO:0007669"/>
    <property type="project" value="UniProtKB-KW"/>
</dbReference>
<dbReference type="SUPFAM" id="SSF50249">
    <property type="entry name" value="Nucleic acid-binding proteins"/>
    <property type="match status" value="1"/>
</dbReference>
<feature type="binding site" evidence="9">
    <location>
        <position position="411"/>
    </location>
    <ligand>
        <name>Mg(2+)</name>
        <dbReference type="ChEBI" id="CHEBI:18420"/>
        <label>1</label>
    </ligand>
</feature>
<dbReference type="Pfam" id="PF00152">
    <property type="entry name" value="tRNA-synt_2"/>
    <property type="match status" value="1"/>
</dbReference>
<comment type="similarity">
    <text evidence="1 9">Belongs to the class-II aminoacyl-tRNA synthetase family.</text>
</comment>
<evidence type="ECO:0000256" key="10">
    <source>
        <dbReference type="RuleBase" id="RU000336"/>
    </source>
</evidence>
<comment type="caution">
    <text evidence="12">The sequence shown here is derived from an EMBL/GenBank/DDBJ whole genome shotgun (WGS) entry which is preliminary data.</text>
</comment>
<dbReference type="NCBIfam" id="TIGR00499">
    <property type="entry name" value="lysS_bact"/>
    <property type="match status" value="1"/>
</dbReference>
<reference evidence="12 13" key="1">
    <citation type="submission" date="2018-01" db="EMBL/GenBank/DDBJ databases">
        <title>Whole genome sequencing of Histamine producing bacteria.</title>
        <authorList>
            <person name="Butler K."/>
        </authorList>
    </citation>
    <scope>NUCLEOTIDE SEQUENCE [LARGE SCALE GENOMIC DNA]</scope>
    <source>
        <strain evidence="12 13">A6-1</strain>
    </source>
</reference>
<dbReference type="Gene3D" id="2.40.50.140">
    <property type="entry name" value="Nucleic acid-binding proteins"/>
    <property type="match status" value="1"/>
</dbReference>
<dbReference type="NCBIfam" id="NF001756">
    <property type="entry name" value="PRK00484.1"/>
    <property type="match status" value="1"/>
</dbReference>
<evidence type="ECO:0000256" key="3">
    <source>
        <dbReference type="ARBA" id="ARBA00022598"/>
    </source>
</evidence>
<comment type="subunit">
    <text evidence="9">Homodimer.</text>
</comment>
<dbReference type="RefSeq" id="WP_045150974.1">
    <property type="nucleotide sequence ID" value="NZ_JZSW01000001.1"/>
</dbReference>
<comment type="cofactor">
    <cofactor evidence="9 10">
        <name>Mg(2+)</name>
        <dbReference type="ChEBI" id="CHEBI:18420"/>
    </cofactor>
    <text evidence="9 10">Binds 3 Mg(2+) ions per subunit.</text>
</comment>
<dbReference type="InterPro" id="IPR004365">
    <property type="entry name" value="NA-bd_OB_tRNA"/>
</dbReference>
<evidence type="ECO:0000256" key="4">
    <source>
        <dbReference type="ARBA" id="ARBA00022723"/>
    </source>
</evidence>
<proteinExistence type="inferred from homology"/>
<dbReference type="InterPro" id="IPR018149">
    <property type="entry name" value="Lys-tRNA-synth_II_C"/>
</dbReference>
<dbReference type="CDD" id="cd00775">
    <property type="entry name" value="LysRS_core"/>
    <property type="match status" value="1"/>
</dbReference>
<dbReference type="PROSITE" id="PS50862">
    <property type="entry name" value="AA_TRNA_LIGASE_II"/>
    <property type="match status" value="1"/>
</dbReference>
<dbReference type="Pfam" id="PF01336">
    <property type="entry name" value="tRNA_anti-codon"/>
    <property type="match status" value="1"/>
</dbReference>
<dbReference type="HAMAP" id="MF_00252">
    <property type="entry name" value="Lys_tRNA_synth_class2"/>
    <property type="match status" value="1"/>
</dbReference>
<keyword evidence="6 9" id="KW-0067">ATP-binding</keyword>
<dbReference type="SUPFAM" id="SSF55681">
    <property type="entry name" value="Class II aaRS and biotin synthetases"/>
    <property type="match status" value="1"/>
</dbReference>
<evidence type="ECO:0000256" key="1">
    <source>
        <dbReference type="ARBA" id="ARBA00008226"/>
    </source>
</evidence>
<evidence type="ECO:0000256" key="6">
    <source>
        <dbReference type="ARBA" id="ARBA00022840"/>
    </source>
</evidence>
<organism evidence="12 13">
    <name type="scientific">Photobacterium angustum</name>
    <dbReference type="NCBI Taxonomy" id="661"/>
    <lineage>
        <taxon>Bacteria</taxon>
        <taxon>Pseudomonadati</taxon>
        <taxon>Pseudomonadota</taxon>
        <taxon>Gammaproteobacteria</taxon>
        <taxon>Vibrionales</taxon>
        <taxon>Vibrionaceae</taxon>
        <taxon>Photobacterium</taxon>
    </lineage>
</organism>
<keyword evidence="9 10" id="KW-0460">Magnesium</keyword>
<comment type="catalytic activity">
    <reaction evidence="8 9 10">
        <text>tRNA(Lys) + L-lysine + ATP = L-lysyl-tRNA(Lys) + AMP + diphosphate</text>
        <dbReference type="Rhea" id="RHEA:20792"/>
        <dbReference type="Rhea" id="RHEA-COMP:9696"/>
        <dbReference type="Rhea" id="RHEA-COMP:9697"/>
        <dbReference type="ChEBI" id="CHEBI:30616"/>
        <dbReference type="ChEBI" id="CHEBI:32551"/>
        <dbReference type="ChEBI" id="CHEBI:33019"/>
        <dbReference type="ChEBI" id="CHEBI:78442"/>
        <dbReference type="ChEBI" id="CHEBI:78529"/>
        <dbReference type="ChEBI" id="CHEBI:456215"/>
        <dbReference type="EC" id="6.1.1.6"/>
    </reaction>
</comment>
<keyword evidence="3 9" id="KW-0436">Ligase</keyword>
<feature type="binding site" evidence="9">
    <location>
        <position position="418"/>
    </location>
    <ligand>
        <name>Mg(2+)</name>
        <dbReference type="ChEBI" id="CHEBI:18420"/>
        <label>1</label>
    </ligand>
</feature>
<keyword evidence="5 9" id="KW-0547">Nucleotide-binding</keyword>